<keyword evidence="2" id="KW-1185">Reference proteome</keyword>
<dbReference type="GeneID" id="89288862"/>
<gene>
    <name evidence="1" type="ORF">PABY_08410</name>
</gene>
<accession>A0ABN6ZLY0</accession>
<evidence type="ECO:0000313" key="1">
    <source>
        <dbReference type="EMBL" id="BES81274.1"/>
    </source>
</evidence>
<dbReference type="Proteomes" id="UP001341135">
    <property type="component" value="Chromosome"/>
</dbReference>
<dbReference type="RefSeq" id="WP_338252230.1">
    <property type="nucleotide sequence ID" value="NZ_AP028907.1"/>
</dbReference>
<reference evidence="1 2" key="1">
    <citation type="submission" date="2023-09" db="EMBL/GenBank/DDBJ databases">
        <title>Pyrofollis japonicus gen. nov. sp. nov., a novel member of the family Pyrodictiaceae isolated from the Iheya North hydrothermal field.</title>
        <authorList>
            <person name="Miyazaki U."/>
            <person name="Sanari M."/>
            <person name="Tame A."/>
            <person name="Kitajima M."/>
            <person name="Okamoto A."/>
            <person name="Sawayama S."/>
            <person name="Miyazaki J."/>
            <person name="Takai K."/>
            <person name="Nakagawa S."/>
        </authorList>
    </citation>
    <scope>NUCLEOTIDE SEQUENCE [LARGE SCALE GENOMIC DNA]</scope>
    <source>
        <strain evidence="1 2">AV2</strain>
    </source>
</reference>
<protein>
    <submittedName>
        <fullName evidence="1">Uncharacterized protein</fullName>
    </submittedName>
</protein>
<organism evidence="1 2">
    <name type="scientific">Pyrodictium abyssi</name>
    <dbReference type="NCBI Taxonomy" id="54256"/>
    <lineage>
        <taxon>Archaea</taxon>
        <taxon>Thermoproteota</taxon>
        <taxon>Thermoprotei</taxon>
        <taxon>Desulfurococcales</taxon>
        <taxon>Pyrodictiaceae</taxon>
        <taxon>Pyrodictium</taxon>
    </lineage>
</organism>
<dbReference type="EMBL" id="AP028907">
    <property type="protein sequence ID" value="BES81274.1"/>
    <property type="molecule type" value="Genomic_DNA"/>
</dbReference>
<sequence>MPGRVFEYSTGEPLDPKRLLEMVDAGISPSAVEALTETMEVLDYLAEAENLRIWIRVEKQ</sequence>
<name>A0ABN6ZLY0_9CREN</name>
<proteinExistence type="predicted"/>
<evidence type="ECO:0000313" key="2">
    <source>
        <dbReference type="Proteomes" id="UP001341135"/>
    </source>
</evidence>